<name>A0A2N5SBV0_9BASI</name>
<sequence>MHQTPWNKRHHPHKFVPVLERMQSNRLKGQQMNCGLLRECIAKCTTLRISLSPHLFHRSQAGILSEPPTNNKQSSNDFVPDPIDELSGDDLVVEPLPVRHCQTTSHVKFVTEPPFARGRGQTASTLGPLKRLAPEPSPHPRVQSPAPMLPDLPLHANLLLKPLPFESALDHKSLLLSHWTAIAQQFLHTSPMNHRCVMLRLPDLINQAHEPPFQSIILTTVFLPVINMALNIGQLPFNLLSPQFHHHHQDVYESTGLCIQP</sequence>
<dbReference type="AlphaFoldDB" id="A0A2N5SBV0"/>
<dbReference type="Proteomes" id="UP000235392">
    <property type="component" value="Unassembled WGS sequence"/>
</dbReference>
<proteinExistence type="predicted"/>
<protein>
    <submittedName>
        <fullName evidence="1">Uncharacterized protein</fullName>
    </submittedName>
</protein>
<evidence type="ECO:0000313" key="2">
    <source>
        <dbReference type="Proteomes" id="UP000235392"/>
    </source>
</evidence>
<accession>A0A2N5SBV0</accession>
<gene>
    <name evidence="1" type="ORF">PCASD_23557</name>
</gene>
<dbReference type="EMBL" id="PGCI01000952">
    <property type="protein sequence ID" value="PLW10726.1"/>
    <property type="molecule type" value="Genomic_DNA"/>
</dbReference>
<reference evidence="1 2" key="1">
    <citation type="submission" date="2017-11" db="EMBL/GenBank/DDBJ databases">
        <title>De novo assembly and phasing of dikaryotic genomes from two isolates of Puccinia coronata f. sp. avenae, the causal agent of oat crown rust.</title>
        <authorList>
            <person name="Miller M.E."/>
            <person name="Zhang Y."/>
            <person name="Omidvar V."/>
            <person name="Sperschneider J."/>
            <person name="Schwessinger B."/>
            <person name="Raley C."/>
            <person name="Palmer J.M."/>
            <person name="Garnica D."/>
            <person name="Upadhyaya N."/>
            <person name="Rathjen J."/>
            <person name="Taylor J.M."/>
            <person name="Park R.F."/>
            <person name="Dodds P.N."/>
            <person name="Hirsch C.D."/>
            <person name="Kianian S.F."/>
            <person name="Figueroa M."/>
        </authorList>
    </citation>
    <scope>NUCLEOTIDE SEQUENCE [LARGE SCALE GENOMIC DNA]</scope>
    <source>
        <strain evidence="1">12SD80</strain>
    </source>
</reference>
<organism evidence="1 2">
    <name type="scientific">Puccinia coronata f. sp. avenae</name>
    <dbReference type="NCBI Taxonomy" id="200324"/>
    <lineage>
        <taxon>Eukaryota</taxon>
        <taxon>Fungi</taxon>
        <taxon>Dikarya</taxon>
        <taxon>Basidiomycota</taxon>
        <taxon>Pucciniomycotina</taxon>
        <taxon>Pucciniomycetes</taxon>
        <taxon>Pucciniales</taxon>
        <taxon>Pucciniaceae</taxon>
        <taxon>Puccinia</taxon>
    </lineage>
</organism>
<evidence type="ECO:0000313" key="1">
    <source>
        <dbReference type="EMBL" id="PLW10726.1"/>
    </source>
</evidence>
<comment type="caution">
    <text evidence="1">The sequence shown here is derived from an EMBL/GenBank/DDBJ whole genome shotgun (WGS) entry which is preliminary data.</text>
</comment>